<dbReference type="NCBIfam" id="TIGR04131">
    <property type="entry name" value="Bac_Flav_CTERM"/>
    <property type="match status" value="1"/>
</dbReference>
<dbReference type="InterPro" id="IPR026341">
    <property type="entry name" value="T9SS_type_B"/>
</dbReference>
<name>A0A1T4L8R3_9BACT</name>
<keyword evidence="1" id="KW-0732">Signal</keyword>
<dbReference type="InterPro" id="IPR013783">
    <property type="entry name" value="Ig-like_fold"/>
</dbReference>
<organism evidence="3 4">
    <name type="scientific">Sediminibacterium ginsengisoli</name>
    <dbReference type="NCBI Taxonomy" id="413434"/>
    <lineage>
        <taxon>Bacteria</taxon>
        <taxon>Pseudomonadati</taxon>
        <taxon>Bacteroidota</taxon>
        <taxon>Chitinophagia</taxon>
        <taxon>Chitinophagales</taxon>
        <taxon>Chitinophagaceae</taxon>
        <taxon>Sediminibacterium</taxon>
    </lineage>
</organism>
<dbReference type="Proteomes" id="UP000190888">
    <property type="component" value="Unassembled WGS sequence"/>
</dbReference>
<accession>A0A1T4L8R3</accession>
<evidence type="ECO:0000313" key="4">
    <source>
        <dbReference type="Proteomes" id="UP000190888"/>
    </source>
</evidence>
<dbReference type="Pfam" id="PF13585">
    <property type="entry name" value="CHU_C"/>
    <property type="match status" value="1"/>
</dbReference>
<keyword evidence="4" id="KW-1185">Reference proteome</keyword>
<proteinExistence type="predicted"/>
<sequence>MRYTRFILFILVCVFSLSEAVAQPCTALGQNPNTAYPICGTTSFTQTSVAACTNSAIPTGNRCLPGTFVSVNRPFWYRFTCYQAGTLGFTLNPIGTVDEDYDWQIFDITNRDPNDVFTDHSMMVVANWAGTYGPTGASAAGTAVYTCGSDPKDNISTFSTMPNLIQGHEYLLLISHYTQNELGYTLSFQGGTASIVNPIAPLIQKAYAVCDGTEALVILNKRIDCKSIAADGSDFTINGPAGVTIVSASGNGCNGNFDSDTIMLRLSAPLSPGNYTVTAQTGSDGNTLLDNCGTGLAAGATAKFNFIALVPTLMDSIKPVICIKDTLELVFSKPMDCSTIAADGSDFRITGPAPVSVRKAEGICVSGVTTTIRLILTTPIRTNGLFTITLVNGSDGNTLTDECGMTTPANSTLRFTTADITDATVFTATVNAGCKYDTLLLRHNGNGNANKWNWMLDDGKSSTIQNPVMRFSTFGTREVLLTVTNGICTDTARQQVVLPDFTIKAAFNSKDTLCPTDTLLFTDASRSALQLQSWQWNFGNGTTSAQQAPPAQRYPLNARQTRYPVRLIASNGRCADTATKNILVLNTCYVAVPTAFTPNGDGLNDYLYPLNAYKAADLRFIIYNRYGQVLFEAREWPKKWDGRVNNVPQPSGTYVWALEYTDKDTGKKVAMKGTTVLIR</sequence>
<dbReference type="RefSeq" id="WP_078830324.1">
    <property type="nucleotide sequence ID" value="NZ_FUWH01000002.1"/>
</dbReference>
<dbReference type="InterPro" id="IPR035986">
    <property type="entry name" value="PKD_dom_sf"/>
</dbReference>
<dbReference type="SUPFAM" id="SSF49299">
    <property type="entry name" value="PKD domain"/>
    <property type="match status" value="2"/>
</dbReference>
<dbReference type="EMBL" id="FUWH01000002">
    <property type="protein sequence ID" value="SJZ51145.1"/>
    <property type="molecule type" value="Genomic_DNA"/>
</dbReference>
<feature type="signal peptide" evidence="1">
    <location>
        <begin position="1"/>
        <end position="22"/>
    </location>
</feature>
<dbReference type="OrthoDB" id="610082at2"/>
<protein>
    <submittedName>
        <fullName evidence="3">Gliding motility-associated C-terminal domain-containing protein</fullName>
    </submittedName>
</protein>
<evidence type="ECO:0000259" key="2">
    <source>
        <dbReference type="PROSITE" id="PS50093"/>
    </source>
</evidence>
<reference evidence="3 4" key="1">
    <citation type="submission" date="2017-02" db="EMBL/GenBank/DDBJ databases">
        <authorList>
            <person name="Peterson S.W."/>
        </authorList>
    </citation>
    <scope>NUCLEOTIDE SEQUENCE [LARGE SCALE GENOMIC DNA]</scope>
    <source>
        <strain evidence="3 4">DSM 22335</strain>
    </source>
</reference>
<evidence type="ECO:0000313" key="3">
    <source>
        <dbReference type="EMBL" id="SJZ51145.1"/>
    </source>
</evidence>
<dbReference type="STRING" id="413434.SAMN04488132_102373"/>
<feature type="chain" id="PRO_5013273042" evidence="1">
    <location>
        <begin position="23"/>
        <end position="679"/>
    </location>
</feature>
<dbReference type="PROSITE" id="PS50093">
    <property type="entry name" value="PKD"/>
    <property type="match status" value="1"/>
</dbReference>
<dbReference type="InterPro" id="IPR000601">
    <property type="entry name" value="PKD_dom"/>
</dbReference>
<feature type="domain" description="PKD" evidence="2">
    <location>
        <begin position="422"/>
        <end position="485"/>
    </location>
</feature>
<dbReference type="AlphaFoldDB" id="A0A1T4L8R3"/>
<gene>
    <name evidence="3" type="ORF">SAMN04488132_102373</name>
</gene>
<dbReference type="Gene3D" id="2.60.40.10">
    <property type="entry name" value="Immunoglobulins"/>
    <property type="match status" value="2"/>
</dbReference>
<evidence type="ECO:0000256" key="1">
    <source>
        <dbReference type="SAM" id="SignalP"/>
    </source>
</evidence>